<dbReference type="RefSeq" id="WP_226375344.1">
    <property type="nucleotide sequence ID" value="NZ_AP023366.1"/>
</dbReference>
<feature type="transmembrane region" description="Helical" evidence="6">
    <location>
        <begin position="79"/>
        <end position="96"/>
    </location>
</feature>
<reference evidence="7 8" key="1">
    <citation type="submission" date="2020-08" db="EMBL/GenBank/DDBJ databases">
        <title>Complete Genome Sequence of Effusibacillus dendaii Strain skT53, Isolated from Farmland soil.</title>
        <authorList>
            <person name="Konishi T."/>
            <person name="Kawasaki H."/>
        </authorList>
    </citation>
    <scope>NUCLEOTIDE SEQUENCE [LARGE SCALE GENOMIC DNA]</scope>
    <source>
        <strain evidence="8">skT53</strain>
    </source>
</reference>
<feature type="transmembrane region" description="Helical" evidence="6">
    <location>
        <begin position="102"/>
        <end position="121"/>
    </location>
</feature>
<dbReference type="PANTHER" id="PTHR43701">
    <property type="entry name" value="MEMBRANE TRANSPORTER PROTEIN MJ0441-RELATED"/>
    <property type="match status" value="1"/>
</dbReference>
<proteinExistence type="inferred from homology"/>
<dbReference type="AlphaFoldDB" id="A0A7I8D761"/>
<dbReference type="PANTHER" id="PTHR43701:SF2">
    <property type="entry name" value="MEMBRANE TRANSPORTER PROTEIN YJNA-RELATED"/>
    <property type="match status" value="1"/>
</dbReference>
<sequence>MDIAWMDHLELLLIGIMAGFSGSLVGLGGAFIIIPTLVFLYNFPPQLIIGTSMAVLFFNSISSSYTYSRQRKIDFKSGFGFAMAMIPGSVIGAFVAESFSSKAFYVIYGIILLCVAGFLLWKPDQPVKKFLSPTITRSLTDVNGITYTYSYHRGFALIASFFIGFISSLLGIGGGAFLVPIMVLLLGFPPHIATATSMFAIMLSAVIGTASHAALQNVMWLKVLFLAPGAFIGGQLGARTAAKLKGKTIMRILACLLIVIAFRLILKS</sequence>
<gene>
    <name evidence="7" type="ORF">skT53_09880</name>
</gene>
<name>A0A7I8D761_9BACL</name>
<evidence type="ECO:0000256" key="2">
    <source>
        <dbReference type="ARBA" id="ARBA00009142"/>
    </source>
</evidence>
<feature type="transmembrane region" description="Helical" evidence="6">
    <location>
        <begin position="192"/>
        <end position="211"/>
    </location>
</feature>
<keyword evidence="5 6" id="KW-0472">Membrane</keyword>
<dbReference type="InterPro" id="IPR002781">
    <property type="entry name" value="TM_pro_TauE-like"/>
</dbReference>
<keyword evidence="4 6" id="KW-1133">Transmembrane helix</keyword>
<feature type="transmembrane region" description="Helical" evidence="6">
    <location>
        <begin position="155"/>
        <end position="186"/>
    </location>
</feature>
<dbReference type="KEGG" id="eff:skT53_09880"/>
<organism evidence="7 8">
    <name type="scientific">Effusibacillus dendaii</name>
    <dbReference type="NCBI Taxonomy" id="2743772"/>
    <lineage>
        <taxon>Bacteria</taxon>
        <taxon>Bacillati</taxon>
        <taxon>Bacillota</taxon>
        <taxon>Bacilli</taxon>
        <taxon>Bacillales</taxon>
        <taxon>Alicyclobacillaceae</taxon>
        <taxon>Effusibacillus</taxon>
    </lineage>
</organism>
<dbReference type="Proteomes" id="UP000593802">
    <property type="component" value="Chromosome"/>
</dbReference>
<feature type="transmembrane region" description="Helical" evidence="6">
    <location>
        <begin position="12"/>
        <end position="41"/>
    </location>
</feature>
<evidence type="ECO:0000256" key="4">
    <source>
        <dbReference type="ARBA" id="ARBA00022989"/>
    </source>
</evidence>
<keyword evidence="3 6" id="KW-0812">Transmembrane</keyword>
<dbReference type="GO" id="GO:0005886">
    <property type="term" value="C:plasma membrane"/>
    <property type="evidence" value="ECO:0007669"/>
    <property type="project" value="UniProtKB-SubCell"/>
</dbReference>
<keyword evidence="8" id="KW-1185">Reference proteome</keyword>
<dbReference type="Pfam" id="PF01925">
    <property type="entry name" value="TauE"/>
    <property type="match status" value="1"/>
</dbReference>
<dbReference type="InterPro" id="IPR051598">
    <property type="entry name" value="TSUP/Inactive_protease-like"/>
</dbReference>
<feature type="transmembrane region" description="Helical" evidence="6">
    <location>
        <begin position="223"/>
        <end position="242"/>
    </location>
</feature>
<accession>A0A7I8D761</accession>
<comment type="subcellular location">
    <subcellularLocation>
        <location evidence="6">Cell membrane</location>
        <topology evidence="6">Multi-pass membrane protein</topology>
    </subcellularLocation>
    <subcellularLocation>
        <location evidence="1">Membrane</location>
        <topology evidence="1">Multi-pass membrane protein</topology>
    </subcellularLocation>
</comment>
<protein>
    <recommendedName>
        <fullName evidence="6">Probable membrane transporter protein</fullName>
    </recommendedName>
</protein>
<evidence type="ECO:0000256" key="5">
    <source>
        <dbReference type="ARBA" id="ARBA00023136"/>
    </source>
</evidence>
<evidence type="ECO:0000256" key="6">
    <source>
        <dbReference type="RuleBase" id="RU363041"/>
    </source>
</evidence>
<dbReference type="EMBL" id="AP023366">
    <property type="protein sequence ID" value="BCJ86003.1"/>
    <property type="molecule type" value="Genomic_DNA"/>
</dbReference>
<feature type="transmembrane region" description="Helical" evidence="6">
    <location>
        <begin position="248"/>
        <end position="266"/>
    </location>
</feature>
<comment type="similarity">
    <text evidence="2 6">Belongs to the 4-toluene sulfonate uptake permease (TSUP) (TC 2.A.102) family.</text>
</comment>
<evidence type="ECO:0000256" key="1">
    <source>
        <dbReference type="ARBA" id="ARBA00004141"/>
    </source>
</evidence>
<evidence type="ECO:0000256" key="3">
    <source>
        <dbReference type="ARBA" id="ARBA00022692"/>
    </source>
</evidence>
<keyword evidence="6" id="KW-1003">Cell membrane</keyword>
<evidence type="ECO:0000313" key="7">
    <source>
        <dbReference type="EMBL" id="BCJ86003.1"/>
    </source>
</evidence>
<evidence type="ECO:0000313" key="8">
    <source>
        <dbReference type="Proteomes" id="UP000593802"/>
    </source>
</evidence>
<feature type="transmembrane region" description="Helical" evidence="6">
    <location>
        <begin position="47"/>
        <end position="67"/>
    </location>
</feature>